<evidence type="ECO:0000313" key="3">
    <source>
        <dbReference type="Proteomes" id="UP000190890"/>
    </source>
</evidence>
<dbReference type="OrthoDB" id="2365850at2"/>
<dbReference type="EMBL" id="LZZM01000219">
    <property type="protein sequence ID" value="OOM72910.1"/>
    <property type="molecule type" value="Genomic_DNA"/>
</dbReference>
<comment type="caution">
    <text evidence="2">The sequence shown here is derived from an EMBL/GenBank/DDBJ whole genome shotgun (WGS) entry which is preliminary data.</text>
</comment>
<dbReference type="RefSeq" id="WP_077849534.1">
    <property type="nucleotide sequence ID" value="NZ_LZZM01000219.1"/>
</dbReference>
<proteinExistence type="predicted"/>
<name>A0A1S8T558_9CLOT</name>
<protein>
    <submittedName>
        <fullName evidence="2">Phage minor structural protein GP20</fullName>
    </submittedName>
</protein>
<gene>
    <name evidence="2" type="ORF">CLPUN_46130</name>
</gene>
<feature type="coiled-coil region" evidence="1">
    <location>
        <begin position="50"/>
        <end position="101"/>
    </location>
</feature>
<dbReference type="STRING" id="29367.CLPUN_46130"/>
<accession>A0A1S8T558</accession>
<dbReference type="Pfam" id="PF06810">
    <property type="entry name" value="Phage_scaffold"/>
    <property type="match status" value="1"/>
</dbReference>
<keyword evidence="1" id="KW-0175">Coiled coil</keyword>
<dbReference type="InterPro" id="IPR009636">
    <property type="entry name" value="SCAF"/>
</dbReference>
<evidence type="ECO:0000313" key="2">
    <source>
        <dbReference type="EMBL" id="OOM72910.1"/>
    </source>
</evidence>
<dbReference type="Proteomes" id="UP000190890">
    <property type="component" value="Unassembled WGS sequence"/>
</dbReference>
<reference evidence="2 3" key="1">
    <citation type="submission" date="2016-05" db="EMBL/GenBank/DDBJ databases">
        <title>Microbial solvent formation.</title>
        <authorList>
            <person name="Poehlein A."/>
            <person name="Montoya Solano J.D."/>
            <person name="Flitsch S."/>
            <person name="Krabben P."/>
            <person name="Duerre P."/>
            <person name="Daniel R."/>
        </authorList>
    </citation>
    <scope>NUCLEOTIDE SEQUENCE [LARGE SCALE GENOMIC DNA]</scope>
    <source>
        <strain evidence="2 3">DSM 2619</strain>
    </source>
</reference>
<evidence type="ECO:0000256" key="1">
    <source>
        <dbReference type="SAM" id="Coils"/>
    </source>
</evidence>
<keyword evidence="3" id="KW-1185">Reference proteome</keyword>
<dbReference type="AlphaFoldDB" id="A0A1S8T558"/>
<sequence length="205" mass="22838">MANIKEIIGEEAFNALSEEKRKDLGKKDFEDVSNGAFVSKKTHEDVKAEAKTYKGQVEDRDKQIKDLQEEYKDVDGLKDKLSTLETDNKTQKEDYEKQLNEIAFNNALEKGLGSFNVKDKTLIMALINNEKLKVDGDNIIGLKEQIEPLQKSHEYLFEKVINGTSSFDTGGGGDPKPGEVKNFATELGKEKAAAMQSKGIADFAK</sequence>
<organism evidence="2 3">
    <name type="scientific">Clostridium puniceum</name>
    <dbReference type="NCBI Taxonomy" id="29367"/>
    <lineage>
        <taxon>Bacteria</taxon>
        <taxon>Bacillati</taxon>
        <taxon>Bacillota</taxon>
        <taxon>Clostridia</taxon>
        <taxon>Eubacteriales</taxon>
        <taxon>Clostridiaceae</taxon>
        <taxon>Clostridium</taxon>
    </lineage>
</organism>